<dbReference type="PANTHER" id="PTHR33059:SF4">
    <property type="entry name" value="FCS-LIKE ZINC FINGER 5"/>
    <property type="match status" value="1"/>
</dbReference>
<dbReference type="OrthoDB" id="1925036at2759"/>
<protein>
    <recommendedName>
        <fullName evidence="8">FLZ-type domain-containing protein</fullName>
    </recommendedName>
</protein>
<dbReference type="PANTHER" id="PTHR33059">
    <property type="entry name" value="FCS-LIKE ZINC FINGER 5"/>
    <property type="match status" value="1"/>
</dbReference>
<feature type="region of interest" description="Disordered" evidence="7">
    <location>
        <begin position="62"/>
        <end position="90"/>
    </location>
</feature>
<dbReference type="Proteomes" id="UP000291084">
    <property type="component" value="Chromosome 2"/>
</dbReference>
<feature type="region of interest" description="Disordered" evidence="7">
    <location>
        <begin position="201"/>
        <end position="240"/>
    </location>
</feature>
<sequence length="240" mass="27010">MMNITPIINGPDSLLGFRFLFYSSPQASPFSSPPTCNLLPYPFLLLSPLFHSVTQYPNFLNPQRQKKKTYSSNNNNYKMLLGKRPRPPMKRTTSMSEITFDLNTTLDDDDQNNPVKGGLGPDPWTKHPPPVGSNGLDQSRVWALVSPRNHRRHSEDSAHTPEFLRVCFLCKRRLVPGRDIYMYKGDSAFCSSECREKQMKQDERKDNNKCGVASKKQVAATATPSGSQVRSTKGETVVAL</sequence>
<comment type="similarity">
    <text evidence="2">Belongs to the FLZ family.</text>
</comment>
<keyword evidence="10" id="KW-1185">Reference proteome</keyword>
<evidence type="ECO:0000256" key="5">
    <source>
        <dbReference type="ARBA" id="ARBA00022771"/>
    </source>
</evidence>
<evidence type="ECO:0000256" key="1">
    <source>
        <dbReference type="ARBA" id="ARBA00004496"/>
    </source>
</evidence>
<feature type="zinc finger region" description="FLZ-type" evidence="6">
    <location>
        <begin position="162"/>
        <end position="206"/>
    </location>
</feature>
<dbReference type="InterPro" id="IPR007650">
    <property type="entry name" value="Zf-FLZ_dom"/>
</dbReference>
<dbReference type="EMBL" id="AP015035">
    <property type="protein sequence ID" value="BAT78548.1"/>
    <property type="molecule type" value="Genomic_DNA"/>
</dbReference>
<keyword evidence="4" id="KW-0479">Metal-binding</keyword>
<gene>
    <name evidence="9" type="primary">Vigan.02G123900</name>
    <name evidence="9" type="ORF">VIGAN_02123900</name>
</gene>
<evidence type="ECO:0000313" key="9">
    <source>
        <dbReference type="EMBL" id="BAT78548.1"/>
    </source>
</evidence>
<dbReference type="GO" id="GO:0005737">
    <property type="term" value="C:cytoplasm"/>
    <property type="evidence" value="ECO:0007669"/>
    <property type="project" value="UniProtKB-SubCell"/>
</dbReference>
<keyword evidence="5" id="KW-0863">Zinc-finger</keyword>
<feature type="region of interest" description="Disordered" evidence="7">
    <location>
        <begin position="103"/>
        <end position="137"/>
    </location>
</feature>
<evidence type="ECO:0000256" key="3">
    <source>
        <dbReference type="ARBA" id="ARBA00022490"/>
    </source>
</evidence>
<evidence type="ECO:0000256" key="7">
    <source>
        <dbReference type="SAM" id="MobiDB-lite"/>
    </source>
</evidence>
<evidence type="ECO:0000256" key="2">
    <source>
        <dbReference type="ARBA" id="ARBA00009374"/>
    </source>
</evidence>
<dbReference type="GO" id="GO:0008270">
    <property type="term" value="F:zinc ion binding"/>
    <property type="evidence" value="ECO:0007669"/>
    <property type="project" value="UniProtKB-KW"/>
</dbReference>
<name>A0A0S3RCV9_PHAAN</name>
<evidence type="ECO:0000256" key="6">
    <source>
        <dbReference type="PROSITE-ProRule" id="PRU01131"/>
    </source>
</evidence>
<proteinExistence type="inferred from homology"/>
<evidence type="ECO:0000313" key="10">
    <source>
        <dbReference type="Proteomes" id="UP000291084"/>
    </source>
</evidence>
<comment type="subcellular location">
    <subcellularLocation>
        <location evidence="1">Cytoplasm</location>
    </subcellularLocation>
</comment>
<feature type="compositionally biased region" description="Polar residues" evidence="7">
    <location>
        <begin position="220"/>
        <end position="231"/>
    </location>
</feature>
<evidence type="ECO:0000259" key="8">
    <source>
        <dbReference type="PROSITE" id="PS51795"/>
    </source>
</evidence>
<evidence type="ECO:0000256" key="4">
    <source>
        <dbReference type="ARBA" id="ARBA00022723"/>
    </source>
</evidence>
<organism evidence="9 10">
    <name type="scientific">Vigna angularis var. angularis</name>
    <dbReference type="NCBI Taxonomy" id="157739"/>
    <lineage>
        <taxon>Eukaryota</taxon>
        <taxon>Viridiplantae</taxon>
        <taxon>Streptophyta</taxon>
        <taxon>Embryophyta</taxon>
        <taxon>Tracheophyta</taxon>
        <taxon>Spermatophyta</taxon>
        <taxon>Magnoliopsida</taxon>
        <taxon>eudicotyledons</taxon>
        <taxon>Gunneridae</taxon>
        <taxon>Pentapetalae</taxon>
        <taxon>rosids</taxon>
        <taxon>fabids</taxon>
        <taxon>Fabales</taxon>
        <taxon>Fabaceae</taxon>
        <taxon>Papilionoideae</taxon>
        <taxon>50 kb inversion clade</taxon>
        <taxon>NPAAA clade</taxon>
        <taxon>indigoferoid/millettioid clade</taxon>
        <taxon>Phaseoleae</taxon>
        <taxon>Vigna</taxon>
    </lineage>
</organism>
<accession>A0A0S3RCV9</accession>
<keyword evidence="3" id="KW-0963">Cytoplasm</keyword>
<reference evidence="9 10" key="1">
    <citation type="journal article" date="2015" name="Sci. Rep.">
        <title>The power of single molecule real-time sequencing technology in the de novo assembly of a eukaryotic genome.</title>
        <authorList>
            <person name="Sakai H."/>
            <person name="Naito K."/>
            <person name="Ogiso-Tanaka E."/>
            <person name="Takahashi Y."/>
            <person name="Iseki K."/>
            <person name="Muto C."/>
            <person name="Satou K."/>
            <person name="Teruya K."/>
            <person name="Shiroma A."/>
            <person name="Shimoji M."/>
            <person name="Hirano T."/>
            <person name="Itoh T."/>
            <person name="Kaga A."/>
            <person name="Tomooka N."/>
        </authorList>
    </citation>
    <scope>NUCLEOTIDE SEQUENCE [LARGE SCALE GENOMIC DNA]</scope>
    <source>
        <strain evidence="10">cv. Shumari</strain>
    </source>
</reference>
<dbReference type="PROSITE" id="PS51795">
    <property type="entry name" value="ZF_FLZ"/>
    <property type="match status" value="1"/>
</dbReference>
<feature type="domain" description="FLZ-type" evidence="8">
    <location>
        <begin position="162"/>
        <end position="206"/>
    </location>
</feature>
<dbReference type="AlphaFoldDB" id="A0A0S3RCV9"/>
<dbReference type="Pfam" id="PF04570">
    <property type="entry name" value="zf-FLZ"/>
    <property type="match status" value="1"/>
</dbReference>
<keyword evidence="5" id="KW-0862">Zinc</keyword>